<dbReference type="CDD" id="cd01991">
    <property type="entry name" value="Asn_synthase_B_C"/>
    <property type="match status" value="1"/>
</dbReference>
<keyword evidence="3" id="KW-0547">Nucleotide-binding</keyword>
<evidence type="ECO:0000259" key="7">
    <source>
        <dbReference type="SMART" id="SM00382"/>
    </source>
</evidence>
<feature type="domain" description="AAA+ ATPase" evidence="7">
    <location>
        <begin position="783"/>
        <end position="926"/>
    </location>
</feature>
<keyword evidence="9" id="KW-1185">Reference proteome</keyword>
<accession>A0A4Y7JLV2</accession>
<keyword evidence="4" id="KW-0067">ATP-binding</keyword>
<dbReference type="GO" id="GO:0006529">
    <property type="term" value="P:asparagine biosynthetic process"/>
    <property type="evidence" value="ECO:0007669"/>
    <property type="project" value="UniProtKB-KW"/>
</dbReference>
<keyword evidence="6" id="KW-0315">Glutamine amidotransferase</keyword>
<dbReference type="InterPro" id="IPR003593">
    <property type="entry name" value="AAA+_ATPase"/>
</dbReference>
<dbReference type="InterPro" id="IPR051857">
    <property type="entry name" value="Asn_synthetase_domain"/>
</dbReference>
<dbReference type="Gene3D" id="3.40.50.300">
    <property type="entry name" value="P-loop containing nucleotide triphosphate hydrolases"/>
    <property type="match status" value="2"/>
</dbReference>
<dbReference type="Proteomes" id="UP000316621">
    <property type="component" value="Chromosome 5"/>
</dbReference>
<evidence type="ECO:0000256" key="2">
    <source>
        <dbReference type="ARBA" id="ARBA00022605"/>
    </source>
</evidence>
<dbReference type="Pfam" id="PF00733">
    <property type="entry name" value="Asn_synthase"/>
    <property type="match status" value="1"/>
</dbReference>
<evidence type="ECO:0000313" key="9">
    <source>
        <dbReference type="Proteomes" id="UP000316621"/>
    </source>
</evidence>
<gene>
    <name evidence="8" type="ORF">C5167_022747</name>
</gene>
<dbReference type="FunFam" id="1.10.8.60:FF:000038">
    <property type="entry name" value="spermatogenesis-associated protein 5-like protein 1"/>
    <property type="match status" value="1"/>
</dbReference>
<evidence type="ECO:0000256" key="3">
    <source>
        <dbReference type="ARBA" id="ARBA00022741"/>
    </source>
</evidence>
<dbReference type="InterPro" id="IPR001962">
    <property type="entry name" value="Asn_synthase"/>
</dbReference>
<organism evidence="8 9">
    <name type="scientific">Papaver somniferum</name>
    <name type="common">Opium poppy</name>
    <dbReference type="NCBI Taxonomy" id="3469"/>
    <lineage>
        <taxon>Eukaryota</taxon>
        <taxon>Viridiplantae</taxon>
        <taxon>Streptophyta</taxon>
        <taxon>Embryophyta</taxon>
        <taxon>Tracheophyta</taxon>
        <taxon>Spermatophyta</taxon>
        <taxon>Magnoliopsida</taxon>
        <taxon>Ranunculales</taxon>
        <taxon>Papaveraceae</taxon>
        <taxon>Papaveroideae</taxon>
        <taxon>Papaver</taxon>
    </lineage>
</organism>
<proteinExistence type="inferred from homology"/>
<dbReference type="GO" id="GO:0016887">
    <property type="term" value="F:ATP hydrolysis activity"/>
    <property type="evidence" value="ECO:0007669"/>
    <property type="project" value="InterPro"/>
</dbReference>
<evidence type="ECO:0000256" key="4">
    <source>
        <dbReference type="ARBA" id="ARBA00022840"/>
    </source>
</evidence>
<dbReference type="Pfam" id="PF17862">
    <property type="entry name" value="AAA_lid_3"/>
    <property type="match status" value="2"/>
</dbReference>
<dbReference type="InterPro" id="IPR014729">
    <property type="entry name" value="Rossmann-like_a/b/a_fold"/>
</dbReference>
<reference evidence="8 9" key="1">
    <citation type="journal article" date="2018" name="Science">
        <title>The opium poppy genome and morphinan production.</title>
        <authorList>
            <person name="Guo L."/>
            <person name="Winzer T."/>
            <person name="Yang X."/>
            <person name="Li Y."/>
            <person name="Ning Z."/>
            <person name="He Z."/>
            <person name="Teodor R."/>
            <person name="Lu Y."/>
            <person name="Bowser T.A."/>
            <person name="Graham I.A."/>
            <person name="Ye K."/>
        </authorList>
    </citation>
    <scope>NUCLEOTIDE SEQUENCE [LARGE SCALE GENOMIC DNA]</scope>
    <source>
        <strain evidence="9">cv. HN1</strain>
        <tissue evidence="8">Leaves</tissue>
    </source>
</reference>
<dbReference type="SUPFAM" id="SSF56235">
    <property type="entry name" value="N-terminal nucleophile aminohydrolases (Ntn hydrolases)"/>
    <property type="match status" value="1"/>
</dbReference>
<dbReference type="FunFam" id="3.40.50.300:FF:001107">
    <property type="entry name" value="Cell division control protein 48-B-like protein"/>
    <property type="match status" value="1"/>
</dbReference>
<keyword evidence="5" id="KW-0061">Asparagine biosynthesis</keyword>
<evidence type="ECO:0000256" key="5">
    <source>
        <dbReference type="ARBA" id="ARBA00022888"/>
    </source>
</evidence>
<sequence>MEYYPCIHAKGRTKRAPGEDRTHDLSLREGRHYHYAMEAHRLSRKITDQRLEPEMCGIALIISGVRIDLSSLRPDVASQLTEAVKPAEHSKISVEGLKEALQRRGPDHLGSKKLFLQIKNESFLNVEQVTEMVMSTDTIITSSYDVKQDNGIDGINSVAELDFFGAELQLRGISPVFQPLVDASGNILVYNGEIFGGLYVDNDCNDAEILVRVLGKCCSCTYQERKSACCCVEKEEISIPQLLSTIRGPWGLIYWQDRLKTLWFGRDAFGRRSLLVHWPTLDDPRLMLSSVSPSSDTNENFDSGAEDLVSGINFWEELSCGIYSICFNASETKECLVGEVKKHEWTDPLLSELIKWERSDVEPKGIIPPSVSLPVQKVLNVLRESVMRRTILNTVFQEIKHETRVETFVPIAVLFSGGIDSMILAALLDQCLDPSYDIDLLNVSFDGQSAPDRISSRAGVKELQRIAPSRRWNLVEIDHALSNLICETKHVMSLIYPSNTYMDLNIGIALWLAAGGDGWVEKDNHQRVKYKSEAKILLVGSGADEQCAGYSRYRTKYRSGGWLGLHKEMKLDMQRIWKINLGRDDRCISDNGKEARFPFLDEDVIKTLLEIPLWEVADLEQAAGKGDKKILREKASDPSQNEVHVAQLLGLEAAAFLPKRAIQFGSRIARESNRKNFGSNHAANQASAGSVDSKVEYLGFDFPNDEDKTFRFNLFKHMYSLNSPKKRIDGSMESTSSSSNVRNNQWKAEEAIAGNAQALEALRELIIYPMHYSEEAQKLGLKWRRGLLLYGPPGTGKTSLVRAVVRECDAHLVLISLHTVHRPYAGESEKILHEAFAEASSKATLGKPSVIFIDEIDALCPRRDSRREQDARLASQLFTLMDSLKPSQTSTSQVFVVASTNRVDAIDPALRRSGRFDAEIEVTTPTEEERFQILQLYSKKLPLDSSVDLQAIAAWCNGYVGADLEALCWEAAMSAVRRSSDTSKDGSISSLTLDDWNHARSVVGPSITRGVTVEIPKVSWDDIGGLNDLKKKLQQAVEWPIKHAEAFERLAISPVRGVLLHGPPGCSKTTLAKAAAHAAQASFFSLSGAELYSMYVGEGEALLRNTFQRARLAAPSIIFFDEADVVASKRSDSSSNSAAIGERLLSTLLTEMDGLEQAKGILVLAATNRPHAIDAALMRPGRFDLVLYVPPPDLEARYEILRVHTCNMKVSDDVDLRQVAEETDLFTGAELEGLCREAGMVALREDITAAVVLNRHFQTVKESLKPALIREAVDKYASFKKNPYSRSTKECRLNQKQQQTSKFPENLMSHIKVGAVTFAGIDSVEWDLLTIKVPLA</sequence>
<feature type="domain" description="AAA+ ATPase" evidence="7">
    <location>
        <begin position="1054"/>
        <end position="1193"/>
    </location>
</feature>
<comment type="similarity">
    <text evidence="1">Belongs to the AAA ATPase family.</text>
</comment>
<evidence type="ECO:0000256" key="6">
    <source>
        <dbReference type="ARBA" id="ARBA00022962"/>
    </source>
</evidence>
<dbReference type="CDD" id="cd19503">
    <property type="entry name" value="RecA-like_CDC48_NLV2_r1-like"/>
    <property type="match status" value="1"/>
</dbReference>
<keyword evidence="2" id="KW-0028">Amino-acid biosynthesis</keyword>
<dbReference type="SMART" id="SM00382">
    <property type="entry name" value="AAA"/>
    <property type="match status" value="2"/>
</dbReference>
<dbReference type="PROSITE" id="PS00674">
    <property type="entry name" value="AAA"/>
    <property type="match status" value="1"/>
</dbReference>
<dbReference type="STRING" id="3469.A0A4Y7JLV2"/>
<protein>
    <recommendedName>
        <fullName evidence="7">AAA+ ATPase domain-containing protein</fullName>
    </recommendedName>
</protein>
<dbReference type="GO" id="GO:0004066">
    <property type="term" value="F:asparagine synthase (glutamine-hydrolyzing) activity"/>
    <property type="evidence" value="ECO:0007669"/>
    <property type="project" value="InterPro"/>
</dbReference>
<dbReference type="SUPFAM" id="SSF52402">
    <property type="entry name" value="Adenine nucleotide alpha hydrolases-like"/>
    <property type="match status" value="1"/>
</dbReference>
<dbReference type="OMA" id="CASKRSA"/>
<dbReference type="InterPro" id="IPR029055">
    <property type="entry name" value="Ntn_hydrolases_N"/>
</dbReference>
<dbReference type="PANTHER" id="PTHR45937">
    <property type="entry name" value="ASPARAGINE SYNTHETASE DOMAIN-CONTAINING PROTEIN 1"/>
    <property type="match status" value="1"/>
</dbReference>
<dbReference type="SUPFAM" id="SSF52540">
    <property type="entry name" value="P-loop containing nucleoside triphosphate hydrolases"/>
    <property type="match status" value="2"/>
</dbReference>
<dbReference type="InterPro" id="IPR003959">
    <property type="entry name" value="ATPase_AAA_core"/>
</dbReference>
<dbReference type="Gene3D" id="1.10.8.60">
    <property type="match status" value="2"/>
</dbReference>
<evidence type="ECO:0000256" key="1">
    <source>
        <dbReference type="ARBA" id="ARBA00006914"/>
    </source>
</evidence>
<dbReference type="EMBL" id="CM010719">
    <property type="protein sequence ID" value="RZC60992.1"/>
    <property type="molecule type" value="Genomic_DNA"/>
</dbReference>
<evidence type="ECO:0000313" key="8">
    <source>
        <dbReference type="EMBL" id="RZC60992.1"/>
    </source>
</evidence>
<dbReference type="InterPro" id="IPR003960">
    <property type="entry name" value="ATPase_AAA_CS"/>
</dbReference>
<dbReference type="Gramene" id="RZC60992">
    <property type="protein sequence ID" value="RZC60992"/>
    <property type="gene ID" value="C5167_022747"/>
</dbReference>
<dbReference type="GO" id="GO:0005524">
    <property type="term" value="F:ATP binding"/>
    <property type="evidence" value="ECO:0007669"/>
    <property type="project" value="UniProtKB-KW"/>
</dbReference>
<dbReference type="InterPro" id="IPR041569">
    <property type="entry name" value="AAA_lid_3"/>
</dbReference>
<dbReference type="PANTHER" id="PTHR45937:SF1">
    <property type="entry name" value="ASPARAGINE SYNTHETASE DOMAIN-CONTAINING PROTEIN 1"/>
    <property type="match status" value="1"/>
</dbReference>
<dbReference type="Gene3D" id="3.60.20.10">
    <property type="entry name" value="Glutamine Phosphoribosylpyrophosphate, subunit 1, domain 1"/>
    <property type="match status" value="1"/>
</dbReference>
<name>A0A4Y7JLV2_PAPSO</name>
<dbReference type="InterPro" id="IPR027417">
    <property type="entry name" value="P-loop_NTPase"/>
</dbReference>
<dbReference type="Pfam" id="PF00004">
    <property type="entry name" value="AAA"/>
    <property type="match status" value="2"/>
</dbReference>
<dbReference type="FunFam" id="3.40.50.300:FF:001439">
    <property type="entry name" value="Cell division control protein 48 homolog B"/>
    <property type="match status" value="1"/>
</dbReference>
<dbReference type="Gene3D" id="3.40.50.620">
    <property type="entry name" value="HUPs"/>
    <property type="match status" value="1"/>
</dbReference>